<sequence>MPFDGTEGTEITLIAAAQLTQNYREANHNPETILGCFLGKNILNKLLAQPGCEGIRFYYGLRGNAPELVAVGADSEENDQLGVVSGVQCIIADDAPKCPPNSSQTNSLNTTPQQHEVK</sequence>
<keyword evidence="3" id="KW-1185">Reference proteome</keyword>
<accession>A0ABQ2A337</accession>
<proteinExistence type="predicted"/>
<feature type="region of interest" description="Disordered" evidence="1">
    <location>
        <begin position="95"/>
        <end position="118"/>
    </location>
</feature>
<dbReference type="EMBL" id="BMGY01000014">
    <property type="protein sequence ID" value="GGH85229.1"/>
    <property type="molecule type" value="Genomic_DNA"/>
</dbReference>
<dbReference type="Proteomes" id="UP000637774">
    <property type="component" value="Unassembled WGS sequence"/>
</dbReference>
<dbReference type="RefSeq" id="WP_188561827.1">
    <property type="nucleotide sequence ID" value="NZ_BMGY01000014.1"/>
</dbReference>
<protein>
    <submittedName>
        <fullName evidence="2">Uncharacterized protein</fullName>
    </submittedName>
</protein>
<evidence type="ECO:0000256" key="1">
    <source>
        <dbReference type="SAM" id="MobiDB-lite"/>
    </source>
</evidence>
<name>A0ABQ2A337_9BACT</name>
<feature type="compositionally biased region" description="Polar residues" evidence="1">
    <location>
        <begin position="100"/>
        <end position="118"/>
    </location>
</feature>
<comment type="caution">
    <text evidence="2">The sequence shown here is derived from an EMBL/GenBank/DDBJ whole genome shotgun (WGS) entry which is preliminary data.</text>
</comment>
<organism evidence="2 3">
    <name type="scientific">Hymenobacter frigidus</name>
    <dbReference type="NCBI Taxonomy" id="1524095"/>
    <lineage>
        <taxon>Bacteria</taxon>
        <taxon>Pseudomonadati</taxon>
        <taxon>Bacteroidota</taxon>
        <taxon>Cytophagia</taxon>
        <taxon>Cytophagales</taxon>
        <taxon>Hymenobacteraceae</taxon>
        <taxon>Hymenobacter</taxon>
    </lineage>
</organism>
<evidence type="ECO:0000313" key="3">
    <source>
        <dbReference type="Proteomes" id="UP000637774"/>
    </source>
</evidence>
<reference evidence="3" key="1">
    <citation type="journal article" date="2019" name="Int. J. Syst. Evol. Microbiol.">
        <title>The Global Catalogue of Microorganisms (GCM) 10K type strain sequencing project: providing services to taxonomists for standard genome sequencing and annotation.</title>
        <authorList>
            <consortium name="The Broad Institute Genomics Platform"/>
            <consortium name="The Broad Institute Genome Sequencing Center for Infectious Disease"/>
            <person name="Wu L."/>
            <person name="Ma J."/>
        </authorList>
    </citation>
    <scope>NUCLEOTIDE SEQUENCE [LARGE SCALE GENOMIC DNA]</scope>
    <source>
        <strain evidence="3">CGMCC 1.14966</strain>
    </source>
</reference>
<evidence type="ECO:0000313" key="2">
    <source>
        <dbReference type="EMBL" id="GGH85229.1"/>
    </source>
</evidence>
<gene>
    <name evidence="2" type="ORF">GCM10011495_18980</name>
</gene>